<comment type="caution">
    <text evidence="8">The sequence shown here is derived from an EMBL/GenBank/DDBJ whole genome shotgun (WGS) entry which is preliminary data.</text>
</comment>
<dbReference type="GO" id="GO:0032040">
    <property type="term" value="C:small-subunit processome"/>
    <property type="evidence" value="ECO:0007669"/>
    <property type="project" value="TreeGrafter"/>
</dbReference>
<evidence type="ECO:0000256" key="7">
    <source>
        <dbReference type="SAM" id="MobiDB-lite"/>
    </source>
</evidence>
<dbReference type="PANTHER" id="PTHR18359:SF0">
    <property type="entry name" value="U3 SMALL NUCLEOLAR RNA-ASSOCIATED PROTEIN 18 HOMOLOG"/>
    <property type="match status" value="1"/>
</dbReference>
<keyword evidence="4" id="KW-0677">Repeat</keyword>
<dbReference type="GO" id="GO:0006364">
    <property type="term" value="P:rRNA processing"/>
    <property type="evidence" value="ECO:0007669"/>
    <property type="project" value="UniProtKB-KW"/>
</dbReference>
<dbReference type="Proteomes" id="UP001280581">
    <property type="component" value="Unassembled WGS sequence"/>
</dbReference>
<feature type="compositionally biased region" description="Basic and acidic residues" evidence="7">
    <location>
        <begin position="84"/>
        <end position="93"/>
    </location>
</feature>
<organism evidence="8 9">
    <name type="scientific">Pseudopithomyces chartarum</name>
    <dbReference type="NCBI Taxonomy" id="1892770"/>
    <lineage>
        <taxon>Eukaryota</taxon>
        <taxon>Fungi</taxon>
        <taxon>Dikarya</taxon>
        <taxon>Ascomycota</taxon>
        <taxon>Pezizomycotina</taxon>
        <taxon>Dothideomycetes</taxon>
        <taxon>Pleosporomycetidae</taxon>
        <taxon>Pleosporales</taxon>
        <taxon>Massarineae</taxon>
        <taxon>Didymosphaeriaceae</taxon>
        <taxon>Pseudopithomyces</taxon>
    </lineage>
</organism>
<keyword evidence="3" id="KW-0853">WD repeat</keyword>
<evidence type="ECO:0000313" key="8">
    <source>
        <dbReference type="EMBL" id="KAK3208081.1"/>
    </source>
</evidence>
<comment type="similarity">
    <text evidence="6">Belongs to the WD repeat UTP18 family.</text>
</comment>
<name>A0AAN6LVJ7_9PLEO</name>
<feature type="compositionally biased region" description="Acidic residues" evidence="7">
    <location>
        <begin position="127"/>
        <end position="144"/>
    </location>
</feature>
<feature type="compositionally biased region" description="Acidic residues" evidence="7">
    <location>
        <begin position="55"/>
        <end position="75"/>
    </location>
</feature>
<dbReference type="FunFam" id="2.130.10.10:FF:000549">
    <property type="entry name" value="Small nucleolar ribonucleoprotein complex subunit"/>
    <property type="match status" value="1"/>
</dbReference>
<keyword evidence="2" id="KW-0698">rRNA processing</keyword>
<protein>
    <recommendedName>
        <fullName evidence="10">WD40 repeat-like protein</fullName>
    </recommendedName>
</protein>
<evidence type="ECO:0000256" key="3">
    <source>
        <dbReference type="ARBA" id="ARBA00022574"/>
    </source>
</evidence>
<dbReference type="Gene3D" id="2.130.10.10">
    <property type="entry name" value="YVTN repeat-like/Quinoprotein amine dehydrogenase"/>
    <property type="match status" value="1"/>
</dbReference>
<evidence type="ECO:0000256" key="5">
    <source>
        <dbReference type="ARBA" id="ARBA00023242"/>
    </source>
</evidence>
<keyword evidence="9" id="KW-1185">Reference proteome</keyword>
<dbReference type="InterPro" id="IPR036322">
    <property type="entry name" value="WD40_repeat_dom_sf"/>
</dbReference>
<evidence type="ECO:0000256" key="6">
    <source>
        <dbReference type="ARBA" id="ARBA00025767"/>
    </source>
</evidence>
<evidence type="ECO:0000256" key="2">
    <source>
        <dbReference type="ARBA" id="ARBA00022552"/>
    </source>
</evidence>
<feature type="region of interest" description="Disordered" evidence="7">
    <location>
        <begin position="1"/>
        <end position="185"/>
    </location>
</feature>
<proteinExistence type="inferred from homology"/>
<accession>A0AAN6LVJ7</accession>
<feature type="non-terminal residue" evidence="8">
    <location>
        <position position="651"/>
    </location>
</feature>
<dbReference type="EMBL" id="WVTA01000008">
    <property type="protein sequence ID" value="KAK3208081.1"/>
    <property type="molecule type" value="Genomic_DNA"/>
</dbReference>
<reference evidence="8 9" key="1">
    <citation type="submission" date="2021-02" db="EMBL/GenBank/DDBJ databases">
        <title>Genome assembly of Pseudopithomyces chartarum.</title>
        <authorList>
            <person name="Jauregui R."/>
            <person name="Singh J."/>
            <person name="Voisey C."/>
        </authorList>
    </citation>
    <scope>NUCLEOTIDE SEQUENCE [LARGE SCALE GENOMIC DNA]</scope>
    <source>
        <strain evidence="8 9">AGR01</strain>
    </source>
</reference>
<dbReference type="SMART" id="SM00320">
    <property type="entry name" value="WD40"/>
    <property type="match status" value="4"/>
</dbReference>
<sequence length="651" mass="71029">MAPSKKAQRYAPEPTKKSQPSKPLFDPEPIDAEAGALQPSNSTVEPDWEGFNGDNGEEQEESSEEESSDEESSDDESVKVTTNKNEKPILPKDSEEEELERLIFGDSMGFKEGIDSFSLAPGTALGEDSEEEQGDGEDLGDVADQDLFFFDTGPTAQPAGSLAVTKQEDTDDDDDKPAWDDSDDERLVVSLASVPQLRKLRDTEEDDMVDGKEYVRRLRRQYERLYPVPDWAIHASGKTKRKRRHIEDDESDAESASDMDVDDDDLSTLPLARLLQDADILSRTSKNSTKRRKLQAGTVEIARLKDVTGAGPAAITSLSFHPTYPLLLSSGPSSTLSLHHVNASDPHNPNPLLTSLHIKRTPLTTTAFHPSPADSRIFLSARRRYFHVWNLATGTVERVSRVYGHQHEQRTMENFALAPNGRYMALRGSSKKGGGVVNILDARTLQWVTQARVESKGGIADFAWWGNGNGLVIAGKSGEVTEWSVEEGVIGRWFDEGAVGNTTIAVGGKSGRDSWIGGDRWVAIGSSSGIVNIYDRRAWSESNPSAAGDGEAVNGGIPKTPKPLRALDNLTTPVSHLEFSPDGQILAMASQWKHAALRLVHLPSATVFRNWPTQKTALGRITSIAWGSPSEEEAAEGSFATLAVGMETGRI</sequence>
<comment type="subcellular location">
    <subcellularLocation>
        <location evidence="1">Nucleus</location>
        <location evidence="1">Nucleolus</location>
    </subcellularLocation>
</comment>
<dbReference type="InterPro" id="IPR045161">
    <property type="entry name" value="Utp18"/>
</dbReference>
<evidence type="ECO:0008006" key="10">
    <source>
        <dbReference type="Google" id="ProtNLM"/>
    </source>
</evidence>
<dbReference type="GO" id="GO:0034388">
    <property type="term" value="C:Pwp2p-containing subcomplex of 90S preribosome"/>
    <property type="evidence" value="ECO:0007669"/>
    <property type="project" value="TreeGrafter"/>
</dbReference>
<keyword evidence="5" id="KW-0539">Nucleus</keyword>
<dbReference type="InterPro" id="IPR001680">
    <property type="entry name" value="WD40_rpt"/>
</dbReference>
<dbReference type="SUPFAM" id="SSF50978">
    <property type="entry name" value="WD40 repeat-like"/>
    <property type="match status" value="1"/>
</dbReference>
<gene>
    <name evidence="8" type="ORF">GRF29_96g1371127</name>
</gene>
<dbReference type="PANTHER" id="PTHR18359">
    <property type="entry name" value="WD-REPEAT PROTEIN-RELATED"/>
    <property type="match status" value="1"/>
</dbReference>
<evidence type="ECO:0000256" key="1">
    <source>
        <dbReference type="ARBA" id="ARBA00004604"/>
    </source>
</evidence>
<evidence type="ECO:0000256" key="4">
    <source>
        <dbReference type="ARBA" id="ARBA00022737"/>
    </source>
</evidence>
<feature type="compositionally biased region" description="Acidic residues" evidence="7">
    <location>
        <begin position="248"/>
        <end position="263"/>
    </location>
</feature>
<feature type="compositionally biased region" description="Acidic residues" evidence="7">
    <location>
        <begin position="169"/>
        <end position="184"/>
    </location>
</feature>
<feature type="region of interest" description="Disordered" evidence="7">
    <location>
        <begin position="237"/>
        <end position="263"/>
    </location>
</feature>
<evidence type="ECO:0000313" key="9">
    <source>
        <dbReference type="Proteomes" id="UP001280581"/>
    </source>
</evidence>
<dbReference type="InterPro" id="IPR015943">
    <property type="entry name" value="WD40/YVTN_repeat-like_dom_sf"/>
</dbReference>
<dbReference type="AlphaFoldDB" id="A0AAN6LVJ7"/>